<evidence type="ECO:0000259" key="43">
    <source>
        <dbReference type="Pfam" id="PF07859"/>
    </source>
</evidence>
<keyword evidence="17" id="KW-0378">Hydrolase</keyword>
<evidence type="ECO:0000256" key="25">
    <source>
        <dbReference type="ARBA" id="ARBA00031112"/>
    </source>
</evidence>
<evidence type="ECO:0000256" key="6">
    <source>
        <dbReference type="ARBA" id="ARBA00004514"/>
    </source>
</evidence>
<dbReference type="SUPFAM" id="SSF53474">
    <property type="entry name" value="alpha/beta-Hydrolases"/>
    <property type="match status" value="1"/>
</dbReference>
<evidence type="ECO:0000256" key="23">
    <source>
        <dbReference type="ARBA" id="ARBA00023406"/>
    </source>
</evidence>
<dbReference type="GO" id="GO:0019433">
    <property type="term" value="P:triglyceride catabolic process"/>
    <property type="evidence" value="ECO:0007669"/>
    <property type="project" value="UniProtKB-UniPathway"/>
</dbReference>
<comment type="catalytic activity">
    <reaction evidence="27">
        <text>1-(9Z-octadecenoyl)-glycerol + H2O = glycerol + (9Z)-octadecenoate + H(+)</text>
        <dbReference type="Rhea" id="RHEA:38487"/>
        <dbReference type="ChEBI" id="CHEBI:15377"/>
        <dbReference type="ChEBI" id="CHEBI:15378"/>
        <dbReference type="ChEBI" id="CHEBI:17754"/>
        <dbReference type="ChEBI" id="CHEBI:30823"/>
        <dbReference type="ChEBI" id="CHEBI:75342"/>
    </reaction>
    <physiologicalReaction direction="left-to-right" evidence="27">
        <dbReference type="Rhea" id="RHEA:38488"/>
    </physiologicalReaction>
</comment>
<evidence type="ECO:0000256" key="30">
    <source>
        <dbReference type="ARBA" id="ARBA00047653"/>
    </source>
</evidence>
<evidence type="ECO:0000256" key="34">
    <source>
        <dbReference type="ARBA" id="ARBA00048674"/>
    </source>
</evidence>
<evidence type="ECO:0000256" key="10">
    <source>
        <dbReference type="ARBA" id="ARBA00013088"/>
    </source>
</evidence>
<keyword evidence="45" id="KW-1185">Reference proteome</keyword>
<dbReference type="InterPro" id="IPR013094">
    <property type="entry name" value="AB_hydrolase_3"/>
</dbReference>
<dbReference type="GO" id="GO:0008203">
    <property type="term" value="P:cholesterol metabolic process"/>
    <property type="evidence" value="ECO:0007669"/>
    <property type="project" value="UniProtKB-KW"/>
</dbReference>
<keyword evidence="20" id="KW-0472">Membrane</keyword>
<evidence type="ECO:0000256" key="7">
    <source>
        <dbReference type="ARBA" id="ARBA00004879"/>
    </source>
</evidence>
<proteinExistence type="inferred from homology"/>
<comment type="catalytic activity">
    <reaction evidence="38">
        <text>1,3-di-(9Z-octadecenoyl)-glycerol + H2O = 1-(9Z-octadecenoyl)-glycerol + (9Z)-octadecenoate + H(+)</text>
        <dbReference type="Rhea" id="RHEA:39939"/>
        <dbReference type="ChEBI" id="CHEBI:15377"/>
        <dbReference type="ChEBI" id="CHEBI:15378"/>
        <dbReference type="ChEBI" id="CHEBI:30823"/>
        <dbReference type="ChEBI" id="CHEBI:75342"/>
        <dbReference type="ChEBI" id="CHEBI:75735"/>
    </reaction>
    <physiologicalReaction direction="left-to-right" evidence="38">
        <dbReference type="Rhea" id="RHEA:39940"/>
    </physiologicalReaction>
</comment>
<dbReference type="GO" id="GO:0005829">
    <property type="term" value="C:cytosol"/>
    <property type="evidence" value="ECO:0007669"/>
    <property type="project" value="UniProtKB-SubCell"/>
</dbReference>
<dbReference type="GO" id="GO:0005811">
    <property type="term" value="C:lipid droplet"/>
    <property type="evidence" value="ECO:0007669"/>
    <property type="project" value="UniProtKB-SubCell"/>
</dbReference>
<evidence type="ECO:0000256" key="3">
    <source>
        <dbReference type="ARBA" id="ARBA00004236"/>
    </source>
</evidence>
<comment type="catalytic activity">
    <reaction evidence="1">
        <text>a triacylglycerol + H2O = a diacylglycerol + a fatty acid + H(+)</text>
        <dbReference type="Rhea" id="RHEA:12044"/>
        <dbReference type="ChEBI" id="CHEBI:15377"/>
        <dbReference type="ChEBI" id="CHEBI:15378"/>
        <dbReference type="ChEBI" id="CHEBI:17855"/>
        <dbReference type="ChEBI" id="CHEBI:18035"/>
        <dbReference type="ChEBI" id="CHEBI:28868"/>
        <dbReference type="EC" id="3.1.1.79"/>
    </reaction>
</comment>
<evidence type="ECO:0000256" key="11">
    <source>
        <dbReference type="ARBA" id="ARBA00013254"/>
    </source>
</evidence>
<evidence type="ECO:0000256" key="37">
    <source>
        <dbReference type="ARBA" id="ARBA00049208"/>
    </source>
</evidence>
<keyword evidence="14" id="KW-0963">Cytoplasm</keyword>
<dbReference type="Pfam" id="PF07859">
    <property type="entry name" value="Abhydrolase_3"/>
    <property type="match status" value="2"/>
</dbReference>
<comment type="similarity">
    <text evidence="9">Belongs to the 'GDXG' lipolytic enzyme family.</text>
</comment>
<evidence type="ECO:0000256" key="1">
    <source>
        <dbReference type="ARBA" id="ARBA00000803"/>
    </source>
</evidence>
<evidence type="ECO:0000256" key="4">
    <source>
        <dbReference type="ARBA" id="ARBA00004345"/>
    </source>
</evidence>
<evidence type="ECO:0000256" key="27">
    <source>
        <dbReference type="ARBA" id="ARBA00047438"/>
    </source>
</evidence>
<dbReference type="Pfam" id="PF06350">
    <property type="entry name" value="HSL_N"/>
    <property type="match status" value="1"/>
</dbReference>
<organism evidence="44 45">
    <name type="scientific">Mola mola</name>
    <name type="common">Ocean sunfish</name>
    <name type="synonym">Tetraodon mola</name>
    <dbReference type="NCBI Taxonomy" id="94237"/>
    <lineage>
        <taxon>Eukaryota</taxon>
        <taxon>Metazoa</taxon>
        <taxon>Chordata</taxon>
        <taxon>Craniata</taxon>
        <taxon>Vertebrata</taxon>
        <taxon>Euteleostomi</taxon>
        <taxon>Actinopterygii</taxon>
        <taxon>Neopterygii</taxon>
        <taxon>Teleostei</taxon>
        <taxon>Neoteleostei</taxon>
        <taxon>Acanthomorphata</taxon>
        <taxon>Eupercaria</taxon>
        <taxon>Tetraodontiformes</taxon>
        <taxon>Molidae</taxon>
        <taxon>Mola</taxon>
    </lineage>
</organism>
<evidence type="ECO:0000256" key="5">
    <source>
        <dbReference type="ARBA" id="ARBA00004502"/>
    </source>
</evidence>
<dbReference type="STRING" id="94237.ENSMMOP00000020236"/>
<comment type="subunit">
    <text evidence="26">Monomer and homodimer. Interacts with CAVIN1 in the adipocyte cytoplasm. Interacts with PLIN5.</text>
</comment>
<evidence type="ECO:0000256" key="29">
    <source>
        <dbReference type="ARBA" id="ARBA00047476"/>
    </source>
</evidence>
<comment type="subcellular location">
    <subcellularLocation>
        <location evidence="3">Cell membrane</location>
    </subcellularLocation>
    <subcellularLocation>
        <location evidence="6">Cytoplasm</location>
        <location evidence="6">Cytosol</location>
    </subcellularLocation>
    <subcellularLocation>
        <location evidence="5">Lipid droplet</location>
    </subcellularLocation>
    <subcellularLocation>
        <location evidence="4">Membrane</location>
        <location evidence="4">Caveola</location>
    </subcellularLocation>
</comment>
<accession>A0A3Q3XCN0</accession>
<evidence type="ECO:0000256" key="8">
    <source>
        <dbReference type="ARBA" id="ARBA00005189"/>
    </source>
</evidence>
<evidence type="ECO:0000256" key="20">
    <source>
        <dbReference type="ARBA" id="ARBA00023136"/>
    </source>
</evidence>
<keyword evidence="13" id="KW-1003">Cell membrane</keyword>
<dbReference type="AlphaFoldDB" id="A0A3Q3XCN0"/>
<keyword evidence="21" id="KW-1207">Sterol metabolism</keyword>
<dbReference type="UniPathway" id="UPA00256"/>
<feature type="domain" description="Hormone-sensitive lipase N-terminal" evidence="42">
    <location>
        <begin position="7"/>
        <end position="317"/>
    </location>
</feature>
<evidence type="ECO:0000256" key="24">
    <source>
        <dbReference type="ARBA" id="ARBA00030031"/>
    </source>
</evidence>
<evidence type="ECO:0000256" key="33">
    <source>
        <dbReference type="ARBA" id="ARBA00048657"/>
    </source>
</evidence>
<evidence type="ECO:0000256" key="28">
    <source>
        <dbReference type="ARBA" id="ARBA00047458"/>
    </source>
</evidence>
<dbReference type="Ensembl" id="ENSMMOT00000020570.1">
    <property type="protein sequence ID" value="ENSMMOP00000020236.1"/>
    <property type="gene ID" value="ENSMMOG00000015382.1"/>
</dbReference>
<evidence type="ECO:0000256" key="12">
    <source>
        <dbReference type="ARBA" id="ARBA00015845"/>
    </source>
</evidence>
<evidence type="ECO:0000256" key="13">
    <source>
        <dbReference type="ARBA" id="ARBA00022475"/>
    </source>
</evidence>
<dbReference type="GO" id="GO:0004806">
    <property type="term" value="F:triacylglycerol lipase activity"/>
    <property type="evidence" value="ECO:0007669"/>
    <property type="project" value="TreeGrafter"/>
</dbReference>
<evidence type="ECO:0000256" key="40">
    <source>
        <dbReference type="ARBA" id="ARBA00049519"/>
    </source>
</evidence>
<keyword evidence="22" id="KW-0753">Steroid metabolism</keyword>
<feature type="region of interest" description="Disordered" evidence="41">
    <location>
        <begin position="667"/>
        <end position="686"/>
    </location>
</feature>
<evidence type="ECO:0000256" key="22">
    <source>
        <dbReference type="ARBA" id="ARBA00023221"/>
    </source>
</evidence>
<comment type="pathway">
    <text evidence="7">Glycerolipid metabolism; triacylglycerol degradation.</text>
</comment>
<feature type="domain" description="Alpha/beta hydrolase fold-3" evidence="43">
    <location>
        <begin position="350"/>
        <end position="492"/>
    </location>
</feature>
<evidence type="ECO:0000256" key="2">
    <source>
        <dbReference type="ARBA" id="ARBA00001613"/>
    </source>
</evidence>
<dbReference type="GO" id="GO:0004771">
    <property type="term" value="F:sterol ester esterase activity"/>
    <property type="evidence" value="ECO:0007669"/>
    <property type="project" value="TreeGrafter"/>
</dbReference>
<evidence type="ECO:0000256" key="21">
    <source>
        <dbReference type="ARBA" id="ARBA00023166"/>
    </source>
</evidence>
<comment type="catalytic activity">
    <reaction evidence="2">
        <text>Hydrolyzes glycerol monoesters of long-chain fatty acids.</text>
        <dbReference type="EC" id="3.1.1.23"/>
    </reaction>
</comment>
<evidence type="ECO:0000313" key="45">
    <source>
        <dbReference type="Proteomes" id="UP000261620"/>
    </source>
</evidence>
<dbReference type="EC" id="3.1.1.23" evidence="11"/>
<reference evidence="44" key="2">
    <citation type="submission" date="2025-09" db="UniProtKB">
        <authorList>
            <consortium name="Ensembl"/>
        </authorList>
    </citation>
    <scope>IDENTIFICATION</scope>
</reference>
<evidence type="ECO:0000256" key="38">
    <source>
        <dbReference type="ARBA" id="ARBA00049372"/>
    </source>
</evidence>
<comment type="catalytic activity">
    <reaction evidence="33">
        <text>1,2-di-(9Z-octadecenoyl)-glycerol + (9Z)-octadecenoate + H(+) = 1,2,3-tri-(9Z-octadecenoyl)-glycerol + H2O</text>
        <dbReference type="Rhea" id="RHEA:38379"/>
        <dbReference type="ChEBI" id="CHEBI:15377"/>
        <dbReference type="ChEBI" id="CHEBI:15378"/>
        <dbReference type="ChEBI" id="CHEBI:30823"/>
        <dbReference type="ChEBI" id="CHEBI:52323"/>
        <dbReference type="ChEBI" id="CHEBI:53753"/>
    </reaction>
    <physiologicalReaction direction="right-to-left" evidence="33">
        <dbReference type="Rhea" id="RHEA:38381"/>
    </physiologicalReaction>
</comment>
<feature type="domain" description="Alpha/beta hydrolase fold-3" evidence="43">
    <location>
        <begin position="577"/>
        <end position="639"/>
    </location>
</feature>
<comment type="catalytic activity">
    <reaction evidence="40">
        <text>1,2-di-(9Z-octadecenoyl)-sn-glycerol + H2O = (9Z-octadecenoyl)-glycerol + (9Z)-octadecenoate + H(+)</text>
        <dbReference type="Rhea" id="RHEA:39935"/>
        <dbReference type="ChEBI" id="CHEBI:15377"/>
        <dbReference type="ChEBI" id="CHEBI:15378"/>
        <dbReference type="ChEBI" id="CHEBI:30823"/>
        <dbReference type="ChEBI" id="CHEBI:52333"/>
        <dbReference type="ChEBI" id="CHEBI:75937"/>
    </reaction>
    <physiologicalReaction direction="left-to-right" evidence="40">
        <dbReference type="Rhea" id="RHEA:39936"/>
    </physiologicalReaction>
</comment>
<comment type="catalytic activity">
    <reaction evidence="30">
        <text>cholesteryl (9Z-octadecenoate) + H2O = cholesterol + (9Z)-octadecenoate + H(+)</text>
        <dbReference type="Rhea" id="RHEA:33875"/>
        <dbReference type="ChEBI" id="CHEBI:15377"/>
        <dbReference type="ChEBI" id="CHEBI:15378"/>
        <dbReference type="ChEBI" id="CHEBI:16113"/>
        <dbReference type="ChEBI" id="CHEBI:30823"/>
        <dbReference type="ChEBI" id="CHEBI:46898"/>
    </reaction>
    <physiologicalReaction direction="left-to-right" evidence="30">
        <dbReference type="Rhea" id="RHEA:33876"/>
    </physiologicalReaction>
</comment>
<dbReference type="EC" id="3.1.1.79" evidence="10"/>
<evidence type="ECO:0000256" key="15">
    <source>
        <dbReference type="ARBA" id="ARBA00022548"/>
    </source>
</evidence>
<evidence type="ECO:0000256" key="14">
    <source>
        <dbReference type="ARBA" id="ARBA00022490"/>
    </source>
</evidence>
<evidence type="ECO:0000256" key="17">
    <source>
        <dbReference type="ARBA" id="ARBA00022801"/>
    </source>
</evidence>
<comment type="catalytic activity">
    <reaction evidence="32">
        <text>1,2,3-tri-(9Z-octadecenoyl)-glycerol + H2O = di-(9Z)-octadecenoylglycerol + (9Z)-octadecenoate + H(+)</text>
        <dbReference type="Rhea" id="RHEA:38575"/>
        <dbReference type="ChEBI" id="CHEBI:15377"/>
        <dbReference type="ChEBI" id="CHEBI:15378"/>
        <dbReference type="ChEBI" id="CHEBI:30823"/>
        <dbReference type="ChEBI" id="CHEBI:53753"/>
        <dbReference type="ChEBI" id="CHEBI:75945"/>
    </reaction>
    <physiologicalReaction direction="left-to-right" evidence="32">
        <dbReference type="Rhea" id="RHEA:38576"/>
    </physiologicalReaction>
</comment>
<evidence type="ECO:0000259" key="42">
    <source>
        <dbReference type="Pfam" id="PF06350"/>
    </source>
</evidence>
<comment type="catalytic activity">
    <reaction evidence="28">
        <text>1,2-di-(9Z-octadecenoyl)-glycerol + H2O = 2-(9Z-octadecenoyl)-glycerol + (9Z)-octadecenoate + H(+)</text>
        <dbReference type="Rhea" id="RHEA:38659"/>
        <dbReference type="ChEBI" id="CHEBI:15377"/>
        <dbReference type="ChEBI" id="CHEBI:15378"/>
        <dbReference type="ChEBI" id="CHEBI:30823"/>
        <dbReference type="ChEBI" id="CHEBI:52323"/>
        <dbReference type="ChEBI" id="CHEBI:73990"/>
    </reaction>
    <physiologicalReaction direction="left-to-right" evidence="28">
        <dbReference type="Rhea" id="RHEA:38660"/>
    </physiologicalReaction>
</comment>
<name>A0A3Q3XCN0_MOLML</name>
<evidence type="ECO:0000256" key="9">
    <source>
        <dbReference type="ARBA" id="ARBA00010515"/>
    </source>
</evidence>
<reference evidence="44" key="1">
    <citation type="submission" date="2025-08" db="UniProtKB">
        <authorList>
            <consortium name="Ensembl"/>
        </authorList>
    </citation>
    <scope>IDENTIFICATION</scope>
</reference>
<dbReference type="InterPro" id="IPR010468">
    <property type="entry name" value="HSL_N"/>
</dbReference>
<dbReference type="GO" id="GO:0005901">
    <property type="term" value="C:caveola"/>
    <property type="evidence" value="ECO:0007669"/>
    <property type="project" value="UniProtKB-SubCell"/>
</dbReference>
<comment type="catalytic activity">
    <reaction evidence="37">
        <text>a monoacylglycerol + H2O = glycerol + a fatty acid + H(+)</text>
        <dbReference type="Rhea" id="RHEA:15245"/>
        <dbReference type="ChEBI" id="CHEBI:15377"/>
        <dbReference type="ChEBI" id="CHEBI:15378"/>
        <dbReference type="ChEBI" id="CHEBI:17408"/>
        <dbReference type="ChEBI" id="CHEBI:17754"/>
        <dbReference type="ChEBI" id="CHEBI:28868"/>
        <dbReference type="EC" id="3.1.1.79"/>
    </reaction>
</comment>
<keyword evidence="19" id="KW-0443">Lipid metabolism</keyword>
<evidence type="ECO:0000256" key="16">
    <source>
        <dbReference type="ARBA" id="ARBA00022677"/>
    </source>
</evidence>
<comment type="catalytic activity">
    <reaction evidence="35">
        <text>all-trans-retinyl hexadecanoate + H2O = all-trans-retinol + hexadecanoate + H(+)</text>
        <dbReference type="Rhea" id="RHEA:13933"/>
        <dbReference type="ChEBI" id="CHEBI:7896"/>
        <dbReference type="ChEBI" id="CHEBI:15377"/>
        <dbReference type="ChEBI" id="CHEBI:15378"/>
        <dbReference type="ChEBI" id="CHEBI:17336"/>
        <dbReference type="ChEBI" id="CHEBI:17616"/>
    </reaction>
    <physiologicalReaction direction="left-to-right" evidence="35">
        <dbReference type="Rhea" id="RHEA:13934"/>
    </physiologicalReaction>
</comment>
<evidence type="ECO:0000256" key="18">
    <source>
        <dbReference type="ARBA" id="ARBA00022963"/>
    </source>
</evidence>
<evidence type="ECO:0000256" key="36">
    <source>
        <dbReference type="ARBA" id="ARBA00049143"/>
    </source>
</evidence>
<keyword evidence="18" id="KW-0442">Lipid degradation</keyword>
<dbReference type="OMA" id="RESLTEX"/>
<comment type="catalytic activity">
    <reaction evidence="31">
        <text>a diacylglycerol + H2O = a monoacylglycerol + a fatty acid + H(+)</text>
        <dbReference type="Rhea" id="RHEA:32731"/>
        <dbReference type="ChEBI" id="CHEBI:15377"/>
        <dbReference type="ChEBI" id="CHEBI:15378"/>
        <dbReference type="ChEBI" id="CHEBI:17408"/>
        <dbReference type="ChEBI" id="CHEBI:18035"/>
        <dbReference type="ChEBI" id="CHEBI:28868"/>
        <dbReference type="EC" id="3.1.1.79"/>
    </reaction>
</comment>
<comment type="catalytic activity">
    <reaction evidence="29">
        <text>2-(5Z,8Z,11Z,14Z-eicosatetraenoyl)-glycerol + H2O = glycerol + (5Z,8Z,11Z,14Z)-eicosatetraenoate + H(+)</text>
        <dbReference type="Rhea" id="RHEA:26132"/>
        <dbReference type="ChEBI" id="CHEBI:15377"/>
        <dbReference type="ChEBI" id="CHEBI:15378"/>
        <dbReference type="ChEBI" id="CHEBI:17754"/>
        <dbReference type="ChEBI" id="CHEBI:32395"/>
        <dbReference type="ChEBI" id="CHEBI:52392"/>
    </reaction>
    <physiologicalReaction direction="left-to-right" evidence="29">
        <dbReference type="Rhea" id="RHEA:26133"/>
    </physiologicalReaction>
</comment>
<protein>
    <recommendedName>
        <fullName evidence="12">Hormone-sensitive lipase</fullName>
        <ecNumber evidence="11">3.1.1.23</ecNumber>
        <ecNumber evidence="10">3.1.1.79</ecNumber>
    </recommendedName>
    <alternativeName>
        <fullName evidence="25">Monoacylglycerol lipase LIPE</fullName>
    </alternativeName>
    <alternativeName>
        <fullName evidence="24">Retinyl ester hydrolase</fullName>
    </alternativeName>
</protein>
<comment type="pathway">
    <text evidence="8">Lipid metabolism.</text>
</comment>
<dbReference type="Gene3D" id="3.40.50.1820">
    <property type="entry name" value="alpha/beta hydrolase"/>
    <property type="match status" value="1"/>
</dbReference>
<dbReference type="GO" id="GO:0047372">
    <property type="term" value="F:monoacylglycerol lipase activity"/>
    <property type="evidence" value="ECO:0007669"/>
    <property type="project" value="UniProtKB-EC"/>
</dbReference>
<comment type="catalytic activity">
    <reaction evidence="34">
        <text>1,2-di-(9Z-octadecenoyl)-glycerol + H2O = (9Z-octadecenoyl)-glycerol + (9Z)-octadecenoate + H(+)</text>
        <dbReference type="Rhea" id="RHEA:38455"/>
        <dbReference type="ChEBI" id="CHEBI:15377"/>
        <dbReference type="ChEBI" id="CHEBI:15378"/>
        <dbReference type="ChEBI" id="CHEBI:30823"/>
        <dbReference type="ChEBI" id="CHEBI:52323"/>
        <dbReference type="ChEBI" id="CHEBI:75937"/>
    </reaction>
    <physiologicalReaction direction="left-to-right" evidence="34">
        <dbReference type="Rhea" id="RHEA:38456"/>
    </physiologicalReaction>
</comment>
<dbReference type="InterPro" id="IPR029058">
    <property type="entry name" value="AB_hydrolase_fold"/>
</dbReference>
<dbReference type="Proteomes" id="UP000261620">
    <property type="component" value="Unplaced"/>
</dbReference>
<dbReference type="PROSITE" id="PS01173">
    <property type="entry name" value="LIPASE_GDXG_HIS"/>
    <property type="match status" value="1"/>
</dbReference>
<evidence type="ECO:0000256" key="31">
    <source>
        <dbReference type="ARBA" id="ARBA00047674"/>
    </source>
</evidence>
<comment type="catalytic activity">
    <reaction evidence="23">
        <text>1-O-hexadecyl-2-acetyl-sn-glycerol + H2O = 1-O-hexadecyl-sn-glycerol + acetate + H(+)</text>
        <dbReference type="Rhea" id="RHEA:38563"/>
        <dbReference type="ChEBI" id="CHEBI:15377"/>
        <dbReference type="ChEBI" id="CHEBI:15378"/>
        <dbReference type="ChEBI" id="CHEBI:30089"/>
        <dbReference type="ChEBI" id="CHEBI:34115"/>
        <dbReference type="ChEBI" id="CHEBI:75936"/>
    </reaction>
    <physiologicalReaction direction="left-to-right" evidence="23">
        <dbReference type="Rhea" id="RHEA:38564"/>
    </physiologicalReaction>
</comment>
<keyword evidence="16" id="KW-0551">Lipid droplet</keyword>
<dbReference type="InterPro" id="IPR002168">
    <property type="entry name" value="Lipase_GDXG_HIS_AS"/>
</dbReference>
<evidence type="ECO:0000256" key="26">
    <source>
        <dbReference type="ARBA" id="ARBA00046695"/>
    </source>
</evidence>
<evidence type="ECO:0000256" key="41">
    <source>
        <dbReference type="SAM" id="MobiDB-lite"/>
    </source>
</evidence>
<sequence>MDTKAVFTTLYSVCEENATFFSGGAKGSQGDAARRLVDVMNLIQEHTRSLEPVICGFASVYHHFDFDPHIPANGYRSLVKVVRCCILHIIQKGRYITANRRSIFFRATHNAGEMEAYCNALCQLRALLYLAQRMLHDNKHGNLFFQDESGLSESFVREYSTMHKGCFYGRCLGFQFTPAIRPCLQTIAIGLVAFGENYRRHQSGIGVAASSFFTSGKYAIDPELRGAEFERITQNLDVHFWKTFWNITETEVLSSLASMTSAQVKVNRALSVPPVPFDLPLAGNHRASVTIPPPSAHIGTAPIQMRLISYDLREGQDSETLLSLSRSEGGAISLSLGLKTKRIPSSPCLLIHFHGGGFVAQTSKSHEPYLKSWSQDLGVPILSVDYSLAPEAPFPRALEECFYAYCWALRNHHLLGWTGEKVCLVGDSAGGNLSVTTSMRAAAFGVRMPDGIVAVYPATLLTAYASPSRLLTLMDPLLPLSVLSRCLSAYTGRCVCTQVEKVSTLSLVRKDTALLFRDLRQGASNWIHSLLDSNRASPSPTTAGKAPLGHSREFPLGFEPLRTEQPAEMRMKSSPVVKDPFCSPLLAPDSMLKGLPPVHIVACALDPMLDDSVMFAKRLRSIDQPVTLCVVDDLPHGFLSLLQLSRETREAANICMERIRTVFTQVDTPPEPRKHRKLERTDRCVSASSGDTGPLIVCPMEEVELTAGKETRIVDGEVLVDVAAKNKTDADGIGP</sequence>
<evidence type="ECO:0000256" key="39">
    <source>
        <dbReference type="ARBA" id="ARBA00049461"/>
    </source>
</evidence>
<comment type="catalytic activity">
    <reaction evidence="39">
        <text>2-(9Z-octadecenoyl)-glycerol + H2O = glycerol + (9Z)-octadecenoate + H(+)</text>
        <dbReference type="Rhea" id="RHEA:38491"/>
        <dbReference type="ChEBI" id="CHEBI:15377"/>
        <dbReference type="ChEBI" id="CHEBI:15378"/>
        <dbReference type="ChEBI" id="CHEBI:17754"/>
        <dbReference type="ChEBI" id="CHEBI:30823"/>
        <dbReference type="ChEBI" id="CHEBI:73990"/>
    </reaction>
    <physiologicalReaction direction="left-to-right" evidence="39">
        <dbReference type="Rhea" id="RHEA:38492"/>
    </physiologicalReaction>
</comment>
<dbReference type="PANTHER" id="PTHR23025:SF1">
    <property type="entry name" value="HORMONE-SENSITIVE LIPASE"/>
    <property type="match status" value="1"/>
</dbReference>
<evidence type="ECO:0000313" key="44">
    <source>
        <dbReference type="Ensembl" id="ENSMMOP00000020236.1"/>
    </source>
</evidence>
<evidence type="ECO:0000256" key="35">
    <source>
        <dbReference type="ARBA" id="ARBA00049053"/>
    </source>
</evidence>
<comment type="catalytic activity">
    <reaction evidence="36">
        <text>2,3-di-(9Z)-octadecenoyl-sn-glycerol + H2O = 2-(9Z-octadecenoyl)-glycerol + (9Z)-octadecenoate + H(+)</text>
        <dbReference type="Rhea" id="RHEA:38383"/>
        <dbReference type="ChEBI" id="CHEBI:15377"/>
        <dbReference type="ChEBI" id="CHEBI:15378"/>
        <dbReference type="ChEBI" id="CHEBI:30823"/>
        <dbReference type="ChEBI" id="CHEBI:73990"/>
        <dbReference type="ChEBI" id="CHEBI:75824"/>
    </reaction>
    <physiologicalReaction direction="left-to-right" evidence="36">
        <dbReference type="Rhea" id="RHEA:38384"/>
    </physiologicalReaction>
</comment>
<dbReference type="PANTHER" id="PTHR23025">
    <property type="entry name" value="TRIACYLGLYCEROL LIPASE"/>
    <property type="match status" value="1"/>
</dbReference>
<evidence type="ECO:0000256" key="19">
    <source>
        <dbReference type="ARBA" id="ARBA00023098"/>
    </source>
</evidence>
<keyword evidence="15" id="KW-0153">Cholesterol metabolism</keyword>
<evidence type="ECO:0000256" key="32">
    <source>
        <dbReference type="ARBA" id="ARBA00048386"/>
    </source>
</evidence>